<evidence type="ECO:0000313" key="4">
    <source>
        <dbReference type="Proteomes" id="UP000264141"/>
    </source>
</evidence>
<dbReference type="STRING" id="229919.GCA_001050195_02366"/>
<dbReference type="Proteomes" id="UP000264141">
    <property type="component" value="Unassembled WGS sequence"/>
</dbReference>
<keyword evidence="2" id="KW-0732">Signal</keyword>
<feature type="region of interest" description="Disordered" evidence="1">
    <location>
        <begin position="129"/>
        <end position="151"/>
    </location>
</feature>
<sequence length="244" mass="25612">MKNVALQKASLSVMLAVVLILGLVTPAFAATQLPLKVVEVIPGGLIKLQIANMPSNTEFTVRMGPAGSKGAGGYVIAHFDSGGGGTQEYWFEVHANVRSLSFIDVRVEGGTYFGYTTFDNTKVLTSGGGTVSPTPVPPSTGGPTTPSVSGSPNLQVVNSQKGGWVKVLFTGLPANKTFTVRIGMAGTRAANPLGYIVAHFDTDSLGSQAGTFEIPFPLRAQSRLDFSIETTGAFYFVSFDNVDK</sequence>
<protein>
    <submittedName>
        <fullName evidence="3">Uncharacterized protein</fullName>
    </submittedName>
</protein>
<feature type="compositionally biased region" description="Low complexity" evidence="1">
    <location>
        <begin position="141"/>
        <end position="151"/>
    </location>
</feature>
<proteinExistence type="predicted"/>
<organism evidence="3 4">
    <name type="scientific">Anaerolinea thermolimosa</name>
    <dbReference type="NCBI Taxonomy" id="229919"/>
    <lineage>
        <taxon>Bacteria</taxon>
        <taxon>Bacillati</taxon>
        <taxon>Chloroflexota</taxon>
        <taxon>Anaerolineae</taxon>
        <taxon>Anaerolineales</taxon>
        <taxon>Anaerolineaceae</taxon>
        <taxon>Anaerolinea</taxon>
    </lineage>
</organism>
<accession>A0A3D1JCB6</accession>
<name>A0A3D1JCB6_9CHLR</name>
<feature type="chain" id="PRO_5017537604" evidence="2">
    <location>
        <begin position="30"/>
        <end position="244"/>
    </location>
</feature>
<gene>
    <name evidence="3" type="ORF">DEQ80_00055</name>
</gene>
<dbReference type="EMBL" id="DPBP01000001">
    <property type="protein sequence ID" value="HCE16229.1"/>
    <property type="molecule type" value="Genomic_DNA"/>
</dbReference>
<reference evidence="3 4" key="1">
    <citation type="journal article" date="2018" name="Nat. Biotechnol.">
        <title>A standardized bacterial taxonomy based on genome phylogeny substantially revises the tree of life.</title>
        <authorList>
            <person name="Parks D.H."/>
            <person name="Chuvochina M."/>
            <person name="Waite D.W."/>
            <person name="Rinke C."/>
            <person name="Skarshewski A."/>
            <person name="Chaumeil P.A."/>
            <person name="Hugenholtz P."/>
        </authorList>
    </citation>
    <scope>NUCLEOTIDE SEQUENCE [LARGE SCALE GENOMIC DNA]</scope>
    <source>
        <strain evidence="3">UBA8781</strain>
    </source>
</reference>
<comment type="caution">
    <text evidence="3">The sequence shown here is derived from an EMBL/GenBank/DDBJ whole genome shotgun (WGS) entry which is preliminary data.</text>
</comment>
<feature type="signal peptide" evidence="2">
    <location>
        <begin position="1"/>
        <end position="29"/>
    </location>
</feature>
<evidence type="ECO:0000313" key="3">
    <source>
        <dbReference type="EMBL" id="HCE16229.1"/>
    </source>
</evidence>
<dbReference type="RefSeq" id="WP_062193897.1">
    <property type="nucleotide sequence ID" value="NZ_DF967965.1"/>
</dbReference>
<evidence type="ECO:0000256" key="1">
    <source>
        <dbReference type="SAM" id="MobiDB-lite"/>
    </source>
</evidence>
<dbReference type="AlphaFoldDB" id="A0A3D1JCB6"/>
<evidence type="ECO:0000256" key="2">
    <source>
        <dbReference type="SAM" id="SignalP"/>
    </source>
</evidence>